<dbReference type="RefSeq" id="WP_236256054.1">
    <property type="nucleotide sequence ID" value="NZ_BNEK01000002.1"/>
</dbReference>
<accession>A0ABQ3TTE6</accession>
<comment type="caution">
    <text evidence="1">The sequence shown here is derived from an EMBL/GenBank/DDBJ whole genome shotgun (WGS) entry which is preliminary data.</text>
</comment>
<dbReference type="EMBL" id="BNEK01000002">
    <property type="protein sequence ID" value="GHJ26592.1"/>
    <property type="molecule type" value="Genomic_DNA"/>
</dbReference>
<evidence type="ECO:0000313" key="2">
    <source>
        <dbReference type="Proteomes" id="UP001054854"/>
    </source>
</evidence>
<sequence>MRRGHGEGRQQPGDPLRGQPAARLLGIADQAVASDALLESAGIGDLRLDTDGHTAEQVADAVPARTQWPR</sequence>
<dbReference type="Proteomes" id="UP001054854">
    <property type="component" value="Unassembled WGS sequence"/>
</dbReference>
<proteinExistence type="predicted"/>
<name>A0ABQ3TTE6_STRHY</name>
<protein>
    <submittedName>
        <fullName evidence="1">Uncharacterized protein</fullName>
    </submittedName>
</protein>
<evidence type="ECO:0000313" key="1">
    <source>
        <dbReference type="EMBL" id="GHJ26592.1"/>
    </source>
</evidence>
<gene>
    <name evidence="1" type="ORF">TPA0910_10250</name>
</gene>
<reference evidence="1" key="1">
    <citation type="submission" date="2024-05" db="EMBL/GenBank/DDBJ databases">
        <title>Whole genome shotgun sequence of Streptomyces hygroscopicus NBRC 113678.</title>
        <authorList>
            <person name="Komaki H."/>
            <person name="Tamura T."/>
        </authorList>
    </citation>
    <scope>NUCLEOTIDE SEQUENCE</scope>
    <source>
        <strain evidence="1">N11-34</strain>
    </source>
</reference>
<organism evidence="1 2">
    <name type="scientific">Streptomyces hygroscopicus</name>
    <dbReference type="NCBI Taxonomy" id="1912"/>
    <lineage>
        <taxon>Bacteria</taxon>
        <taxon>Bacillati</taxon>
        <taxon>Actinomycetota</taxon>
        <taxon>Actinomycetes</taxon>
        <taxon>Kitasatosporales</taxon>
        <taxon>Streptomycetaceae</taxon>
        <taxon>Streptomyces</taxon>
        <taxon>Streptomyces violaceusniger group</taxon>
    </lineage>
</organism>
<keyword evidence="2" id="KW-1185">Reference proteome</keyword>